<dbReference type="Pfam" id="PF04230">
    <property type="entry name" value="PS_pyruv_trans"/>
    <property type="match status" value="1"/>
</dbReference>
<dbReference type="AlphaFoldDB" id="K2LQB3"/>
<dbReference type="STRING" id="391937.NA2_06443"/>
<dbReference type="eggNOG" id="COG2327">
    <property type="taxonomic scope" value="Bacteria"/>
</dbReference>
<feature type="domain" description="Polysaccharide pyruvyl transferase" evidence="1">
    <location>
        <begin position="17"/>
        <end position="258"/>
    </location>
</feature>
<dbReference type="InterPro" id="IPR007345">
    <property type="entry name" value="Polysacch_pyruvyl_Trfase"/>
</dbReference>
<evidence type="ECO:0000313" key="3">
    <source>
        <dbReference type="Proteomes" id="UP000006786"/>
    </source>
</evidence>
<evidence type="ECO:0000259" key="1">
    <source>
        <dbReference type="Pfam" id="PF04230"/>
    </source>
</evidence>
<dbReference type="PATRIC" id="fig|391937.3.peg.1326"/>
<protein>
    <submittedName>
        <fullName evidence="2">Polysaccharide pyruvyl transferase</fullName>
    </submittedName>
</protein>
<proteinExistence type="predicted"/>
<dbReference type="PANTHER" id="PTHR36836:SF1">
    <property type="entry name" value="COLANIC ACID BIOSYNTHESIS PROTEIN WCAK"/>
    <property type="match status" value="1"/>
</dbReference>
<gene>
    <name evidence="2" type="ORF">NA2_06443</name>
</gene>
<reference evidence="2 3" key="1">
    <citation type="journal article" date="2012" name="J. Bacteriol.">
        <title>Genome Sequence of Nitratireductor pacificus Type Strain pht-3B.</title>
        <authorList>
            <person name="Lai Q."/>
            <person name="Li G."/>
            <person name="Shao Z."/>
        </authorList>
    </citation>
    <scope>NUCLEOTIDE SEQUENCE [LARGE SCALE GENOMIC DNA]</scope>
    <source>
        <strain evidence="3">pht-3B</strain>
    </source>
</reference>
<evidence type="ECO:0000313" key="2">
    <source>
        <dbReference type="EMBL" id="EKF19959.1"/>
    </source>
</evidence>
<organism evidence="2 3">
    <name type="scientific">Nitratireductor pacificus pht-3B</name>
    <dbReference type="NCBI Taxonomy" id="391937"/>
    <lineage>
        <taxon>Bacteria</taxon>
        <taxon>Pseudomonadati</taxon>
        <taxon>Pseudomonadota</taxon>
        <taxon>Alphaproteobacteria</taxon>
        <taxon>Hyphomicrobiales</taxon>
        <taxon>Phyllobacteriaceae</taxon>
        <taxon>Nitratireductor</taxon>
    </lineage>
</organism>
<dbReference type="GO" id="GO:0016740">
    <property type="term" value="F:transferase activity"/>
    <property type="evidence" value="ECO:0007669"/>
    <property type="project" value="UniProtKB-KW"/>
</dbReference>
<dbReference type="PANTHER" id="PTHR36836">
    <property type="entry name" value="COLANIC ACID BIOSYNTHESIS PROTEIN WCAK"/>
    <property type="match status" value="1"/>
</dbReference>
<comment type="caution">
    <text evidence="2">The sequence shown here is derived from an EMBL/GenBank/DDBJ whole genome shotgun (WGS) entry which is preliminary data.</text>
</comment>
<name>K2LQB3_9HYPH</name>
<keyword evidence="3" id="KW-1185">Reference proteome</keyword>
<sequence>MPAGLRRLVVERVLARRLASLKKTWLARMAAADAVVIGGGNLFQDDDLNFPLKVGAVLECARRSGRPVGVFAVGVGGYWSRRAKQLFGQLRDCDVFHLSVRDREAAGNWQRHFDGWRAARVVPDPGLLARSLAAAAVPRGDAASPMIGICVTHPVILRRHGGGAIPLLKAADYTALVRWLLQAGCGVTLFTNGATEDQRFLEQVAVTLPAGAAVAPPPRAPEDLVALIGGFDGVAAHRLHACIVAYALGVPHVGFGWDGKVESFFQAVGRQRFFMSGEDAGAERIGERMLEAVRTGIPEEALARHFIEARSAVALLARDLLSATQSGLVERV</sequence>
<dbReference type="Proteomes" id="UP000006786">
    <property type="component" value="Unassembled WGS sequence"/>
</dbReference>
<keyword evidence="2" id="KW-0808">Transferase</keyword>
<dbReference type="EMBL" id="AMRM01000005">
    <property type="protein sequence ID" value="EKF19959.1"/>
    <property type="molecule type" value="Genomic_DNA"/>
</dbReference>
<accession>K2LQB3</accession>